<accession>A0ABQ3NA12</accession>
<protein>
    <submittedName>
        <fullName evidence="2">Acetyltransferase</fullName>
    </submittedName>
</protein>
<evidence type="ECO:0000313" key="2">
    <source>
        <dbReference type="EMBL" id="GHI00759.1"/>
    </source>
</evidence>
<evidence type="ECO:0000313" key="3">
    <source>
        <dbReference type="Proteomes" id="UP000637074"/>
    </source>
</evidence>
<dbReference type="InterPro" id="IPR016181">
    <property type="entry name" value="Acyl_CoA_acyltransferase"/>
</dbReference>
<keyword evidence="3" id="KW-1185">Reference proteome</keyword>
<dbReference type="InterPro" id="IPR051554">
    <property type="entry name" value="Acetyltransferase_Eis"/>
</dbReference>
<dbReference type="Proteomes" id="UP000637074">
    <property type="component" value="Unassembled WGS sequence"/>
</dbReference>
<gene>
    <name evidence="2" type="ORF">AM1BK_43010</name>
</gene>
<organism evidence="2 3">
    <name type="scientific">Neobacillus kokaensis</name>
    <dbReference type="NCBI Taxonomy" id="2759023"/>
    <lineage>
        <taxon>Bacteria</taxon>
        <taxon>Bacillati</taxon>
        <taxon>Bacillota</taxon>
        <taxon>Bacilli</taxon>
        <taxon>Bacillales</taxon>
        <taxon>Bacillaceae</taxon>
        <taxon>Neobacillus</taxon>
    </lineage>
</organism>
<dbReference type="Gene3D" id="3.40.630.30">
    <property type="match status" value="1"/>
</dbReference>
<sequence length="359" mass="39937">MFEYRILQEKEYGQAIHLANQAFREPDHVSMGEAFPHVFSPALNQSYGAFEDEKLVSFIGLVPSVIHIENAEVQAYSIGAVCTHPDYQKRGLASTLLGHIFAHIKMAGASVLFVSGDLPIYKKAGCTYYGKVLQYNLRQGNLNQKGKYSIRELLPYDWFQIRKLSNKRSVRYEQSIFDLALLNKAAGFSSIFKTKHTILIAEAEGELKAFLVLAAPNLGQPQAVSRVIEWGGDPEAVCSLLAETFRYGSETVRLMVPAFETALIKLLSSLEKSEASYPGTIKIMGLDVFLQQLAPYLAGKITISTIDDQHKQLSWGQNSVIVENNTLEQMILKGIHGLDDGLANIFPVPFPYPEGLNYV</sequence>
<dbReference type="PROSITE" id="PS51186">
    <property type="entry name" value="GNAT"/>
    <property type="match status" value="1"/>
</dbReference>
<dbReference type="RefSeq" id="WP_191276422.1">
    <property type="nucleotide sequence ID" value="NZ_BNDS01000027.1"/>
</dbReference>
<proteinExistence type="predicted"/>
<dbReference type="EMBL" id="BNDS01000027">
    <property type="protein sequence ID" value="GHI00759.1"/>
    <property type="molecule type" value="Genomic_DNA"/>
</dbReference>
<feature type="domain" description="N-acetyltransferase" evidence="1">
    <location>
        <begin position="2"/>
        <end position="157"/>
    </location>
</feature>
<dbReference type="Pfam" id="PF13527">
    <property type="entry name" value="Acetyltransf_9"/>
    <property type="match status" value="1"/>
</dbReference>
<name>A0ABQ3NA12_9BACI</name>
<reference evidence="2 3" key="1">
    <citation type="journal article" date="2022" name="Int. J. Syst. Evol. Microbiol.">
        <title>Neobacillus kokaensis sp. nov., isolated from soil.</title>
        <authorList>
            <person name="Yuki K."/>
            <person name="Matsubara H."/>
            <person name="Yamaguchi S."/>
        </authorList>
    </citation>
    <scope>NUCLEOTIDE SEQUENCE [LARGE SCALE GENOMIC DNA]</scope>
    <source>
        <strain evidence="2 3">LOB 377</strain>
    </source>
</reference>
<dbReference type="PANTHER" id="PTHR37817">
    <property type="entry name" value="N-ACETYLTRANSFERASE EIS"/>
    <property type="match status" value="1"/>
</dbReference>
<dbReference type="InterPro" id="IPR000182">
    <property type="entry name" value="GNAT_dom"/>
</dbReference>
<comment type="caution">
    <text evidence="2">The sequence shown here is derived from an EMBL/GenBank/DDBJ whole genome shotgun (WGS) entry which is preliminary data.</text>
</comment>
<dbReference type="PANTHER" id="PTHR37817:SF1">
    <property type="entry name" value="N-ACETYLTRANSFERASE EIS"/>
    <property type="match status" value="1"/>
</dbReference>
<dbReference type="SUPFAM" id="SSF55729">
    <property type="entry name" value="Acyl-CoA N-acyltransferases (Nat)"/>
    <property type="match status" value="1"/>
</dbReference>
<evidence type="ECO:0000259" key="1">
    <source>
        <dbReference type="PROSITE" id="PS51186"/>
    </source>
</evidence>
<dbReference type="CDD" id="cd04301">
    <property type="entry name" value="NAT_SF"/>
    <property type="match status" value="1"/>
</dbReference>